<gene>
    <name evidence="1" type="ORF">AL504_08155</name>
    <name evidence="2" type="ORF">O9570_16575</name>
</gene>
<dbReference type="KEGG" id="axx:ERS451415_02106"/>
<dbReference type="RefSeq" id="WP_006388022.1">
    <property type="nucleotide sequence ID" value="NZ_CABIYZ010000001.1"/>
</dbReference>
<reference evidence="3" key="1">
    <citation type="submission" date="2015-12" db="EMBL/GenBank/DDBJ databases">
        <title>FDA dAtabase for Regulatory Grade micrObial Sequences (FDA-ARGOS): Supporting development and validation of Infectious Disease Dx tests.</title>
        <authorList>
            <person name="Case J."/>
            <person name="Tallon L."/>
            <person name="Sadzewicz L."/>
            <person name="Sengamalay N."/>
            <person name="Ott S."/>
            <person name="Godinez A."/>
            <person name="Nagaraj S."/>
            <person name="Nadendla S."/>
            <person name="Sichtig H."/>
        </authorList>
    </citation>
    <scope>NUCLEOTIDE SEQUENCE [LARGE SCALE GENOMIC DNA]</scope>
    <source>
        <strain evidence="3">FDAARGOS_147</strain>
    </source>
</reference>
<dbReference type="EMBL" id="CP014060">
    <property type="protein sequence ID" value="AMG36000.1"/>
    <property type="molecule type" value="Genomic_DNA"/>
</dbReference>
<dbReference type="eggNOG" id="ENOG50314X1">
    <property type="taxonomic scope" value="Bacteria"/>
</dbReference>
<dbReference type="GeneID" id="92787752"/>
<dbReference type="EMBL" id="JAPZVI010000012">
    <property type="protein sequence ID" value="MCZ8403070.1"/>
    <property type="molecule type" value="Genomic_DNA"/>
</dbReference>
<evidence type="ECO:0000313" key="1">
    <source>
        <dbReference type="EMBL" id="AMG36000.1"/>
    </source>
</evidence>
<protein>
    <submittedName>
        <fullName evidence="2">Uncharacterized protein</fullName>
    </submittedName>
</protein>
<dbReference type="Proteomes" id="UP001141992">
    <property type="component" value="Unassembled WGS sequence"/>
</dbReference>
<evidence type="ECO:0000313" key="3">
    <source>
        <dbReference type="Proteomes" id="UP000060602"/>
    </source>
</evidence>
<proteinExistence type="predicted"/>
<dbReference type="PATRIC" id="fig|85698.15.peg.5153"/>
<dbReference type="OrthoDB" id="8657117at2"/>
<sequence length="71" mass="7905">MSVMCLACQRINPGLAGVAPHSHLGHQGFTNPTQKGREESREDHFRCLNCGAKWLRETDKWGVDLGFKLAP</sequence>
<name>A0A0D6H726_ALCXX</name>
<evidence type="ECO:0000313" key="4">
    <source>
        <dbReference type="Proteomes" id="UP001141992"/>
    </source>
</evidence>
<dbReference type="AlphaFoldDB" id="A0A0D6H726"/>
<organism evidence="2 4">
    <name type="scientific">Alcaligenes xylosoxydans xylosoxydans</name>
    <name type="common">Achromobacter xylosoxidans</name>
    <dbReference type="NCBI Taxonomy" id="85698"/>
    <lineage>
        <taxon>Bacteria</taxon>
        <taxon>Pseudomonadati</taxon>
        <taxon>Pseudomonadota</taxon>
        <taxon>Betaproteobacteria</taxon>
        <taxon>Burkholderiales</taxon>
        <taxon>Alcaligenaceae</taxon>
        <taxon>Achromobacter</taxon>
    </lineage>
</organism>
<accession>A0A0D6H726</accession>
<dbReference type="Proteomes" id="UP000060602">
    <property type="component" value="Chromosome"/>
</dbReference>
<evidence type="ECO:0000313" key="2">
    <source>
        <dbReference type="EMBL" id="MCZ8403070.1"/>
    </source>
</evidence>
<reference evidence="2" key="3">
    <citation type="submission" date="2022-12" db="EMBL/GenBank/DDBJ databases">
        <authorList>
            <person name="Voronina O.L."/>
            <person name="Kunda M.S."/>
            <person name="Ryzhova N."/>
            <person name="Aksenova E.I."/>
        </authorList>
    </citation>
    <scope>NUCLEOTIDE SEQUENCE</scope>
    <source>
        <strain evidence="2">SCCH136:Ach223948</strain>
    </source>
</reference>
<reference evidence="1" key="2">
    <citation type="submission" date="2018-01" db="EMBL/GenBank/DDBJ databases">
        <title>FDA dAtabase for Regulatory Grade micrObial Sequences (FDA-ARGOS): Supporting development and validation of Infectious Disease Dx tests.</title>
        <authorList>
            <person name="Goldberg B."/>
            <person name="Campos J."/>
            <person name="Tallon L."/>
            <person name="Sadzewicz L."/>
            <person name="Sengamalay N."/>
            <person name="Ott S."/>
            <person name="Godinez A."/>
            <person name="Nagaraj S."/>
            <person name="Vavikolanu K."/>
            <person name="Aluvathingal J."/>
            <person name="Nadendla S."/>
            <person name="Sichtig H."/>
        </authorList>
    </citation>
    <scope>NUCLEOTIDE SEQUENCE</scope>
    <source>
        <strain evidence="1">FDAARGOS_147</strain>
    </source>
</reference>